<accession>A0A1Q3EH48</accession>
<dbReference type="InterPro" id="IPR001584">
    <property type="entry name" value="Integrase_cat-core"/>
</dbReference>
<dbReference type="InterPro" id="IPR050951">
    <property type="entry name" value="Retrovirus_Pol_polyprotein"/>
</dbReference>
<dbReference type="InterPro" id="IPR043502">
    <property type="entry name" value="DNA/RNA_pol_sf"/>
</dbReference>
<proteinExistence type="predicted"/>
<dbReference type="Gene3D" id="3.30.70.270">
    <property type="match status" value="2"/>
</dbReference>
<reference evidence="6 7" key="1">
    <citation type="submission" date="2016-08" db="EMBL/GenBank/DDBJ databases">
        <authorList>
            <consortium name="Lentinula edodes genome sequencing consortium"/>
            <person name="Sakamoto Y."/>
            <person name="Nakade K."/>
            <person name="Sato S."/>
            <person name="Yoshida Y."/>
            <person name="Miyazaki K."/>
            <person name="Natsume S."/>
            <person name="Konno N."/>
        </authorList>
    </citation>
    <scope>NUCLEOTIDE SEQUENCE [LARGE SCALE GENOMIC DNA]</scope>
    <source>
        <strain evidence="6 7">NBRC 111202</strain>
    </source>
</reference>
<keyword evidence="2" id="KW-0511">Multifunctional enzyme</keyword>
<dbReference type="STRING" id="5353.A0A1Q3EH48"/>
<dbReference type="Gene3D" id="1.10.340.70">
    <property type="match status" value="1"/>
</dbReference>
<feature type="compositionally biased region" description="Basic and acidic residues" evidence="4">
    <location>
        <begin position="305"/>
        <end position="316"/>
    </location>
</feature>
<evidence type="ECO:0000256" key="3">
    <source>
        <dbReference type="SAM" id="Coils"/>
    </source>
</evidence>
<dbReference type="InterPro" id="IPR043128">
    <property type="entry name" value="Rev_trsase/Diguanyl_cyclase"/>
</dbReference>
<dbReference type="PANTHER" id="PTHR37984">
    <property type="entry name" value="PROTEIN CBG26694"/>
    <property type="match status" value="1"/>
</dbReference>
<dbReference type="InterPro" id="IPR041577">
    <property type="entry name" value="RT_RNaseH_2"/>
</dbReference>
<feature type="region of interest" description="Disordered" evidence="4">
    <location>
        <begin position="275"/>
        <end position="378"/>
    </location>
</feature>
<dbReference type="Gene3D" id="3.30.420.10">
    <property type="entry name" value="Ribonuclease H-like superfamily/Ribonuclease H"/>
    <property type="match status" value="1"/>
</dbReference>
<dbReference type="Pfam" id="PF17921">
    <property type="entry name" value="Integrase_H2C2"/>
    <property type="match status" value="1"/>
</dbReference>
<keyword evidence="6" id="KW-0378">Hydrolase</keyword>
<feature type="compositionally biased region" description="Polar residues" evidence="4">
    <location>
        <begin position="141"/>
        <end position="155"/>
    </location>
</feature>
<dbReference type="GO" id="GO:0005634">
    <property type="term" value="C:nucleus"/>
    <property type="evidence" value="ECO:0007669"/>
    <property type="project" value="UniProtKB-ARBA"/>
</dbReference>
<reference evidence="6 7" key="2">
    <citation type="submission" date="2017-02" db="EMBL/GenBank/DDBJ databases">
        <title>A genome survey and senescence transcriptome analysis in Lentinula edodes.</title>
        <authorList>
            <person name="Sakamoto Y."/>
            <person name="Nakade K."/>
            <person name="Sato S."/>
            <person name="Yoshida Y."/>
            <person name="Miyazaki K."/>
            <person name="Natsume S."/>
            <person name="Konno N."/>
        </authorList>
    </citation>
    <scope>NUCLEOTIDE SEQUENCE [LARGE SCALE GENOMIC DNA]</scope>
    <source>
        <strain evidence="6 7">NBRC 111202</strain>
    </source>
</reference>
<dbReference type="GO" id="GO:0006508">
    <property type="term" value="P:proteolysis"/>
    <property type="evidence" value="ECO:0007669"/>
    <property type="project" value="UniProtKB-KW"/>
</dbReference>
<sequence>MANGTVVPGETSWVGRINVQGVEVDGEFEVFDSGGSWKFLFGKPLLERFSAVHDYGKESLVLHGKQGSWREVFNGGLGAVVAPEPTPVLEDRGQQGMPRTTAQVQAVLEESVGPAGGVIVKALTPLDREVDDLCCDKQNSIANNARQRQPETTTPSRRHAPHIEEVPDEDSARTHSDLSAPGRPLEREEDADDEEWWTTEAELEEWYKELRRLRREETIKRQKELELRQQERRKIWEEEEERREADWVAWLRQQRAEPGLRKWFFWRNRLRNPSPPRRLRVDSLGGSSAPPSREVPADAGGTVEQHIDHISAERQPQDATNPATETTSGASRRDGVGDNTKNMPDGSRVDSVGGCDVPPSREVLSEDSSDDPQHADRSQTVPVCVLQADEDHPSHSDVGLDFFPDALDQSEDVHLFTRNDGEKGAFRPDRVKEILRKVKIGPNLSAVQRLQVEQLLSAYADCFALSVGEVRPVKDAVHRLNIPEGATFPKKVRQKALTPPQREYLHAKVDELLEAGVIERCNPEDVKCVSPLTLAQKAHEGRGLTVEELMYKLNDECVAAGLPASFDLPTRPVQPSEPTERTESIKPAKWRICQNFMAVNKLTEIAPMPQGNIRSKQQSLSGHNYICLFDFASGFYACEVERESRPYTAFYVEGKGYFWCAKLPFGLTGAPSTFANMTALHLDDLIADGTIELFVDDGGSADDDFDTMFMKLTRILDRVRSRNLSLSAAKSEFFMSEGIFAGGKVSKDGVTVDPAKLTAVVEWKQPEDALNLASFVGLTGHFRDLIRNYARIEGPLRNLLKSVPLPQNYTKSTYRKAMESFKLADKWTLDHTKAFLALKKALVSEPVLKAPRWDGSSFIVTTDGCKEGFAAVVAQRFEVVHPNGTTTYKTHPVGFASKRTSTSEQNYKPFLLEFAALKFGLDKFSDMIWGFPVEIETDCQALRDVIANDKLNAAHSRWRDGVLAHHIVDVRHIPGKLNVVADGLSRMWEGHDRKIGDGSEWTVSEDWEAVTGLVNDVFGVRMAEGLMESGEVTDWEALLERFEGEPVFREVINALRVLEGPADEKEKQKAKHKAARYMVEDSRLWKVGGNDGIQERARVECVTRKEAVELARVQHSDAGHWGRDSVKLALMDRIWSPKLDESVLEAITSCPECKNFGAAHIHALLNPITRRHPFELLVGDYLSMSKGKGGYKTVGLYLDTYSQRVWAFKFKVAGSGATTTSSLTSLFNGYLPPETFMTDNGSHFANKEVEALCARWGTKQHLTPAYSPWVNGLVEGTNKILLHVLKRLCAPKLGEDSEEFQGMNWETLPEKWPEHLDEAVRIINNRILPSVKFSPNELLLGAVVNTRRTPVTDATSVLPQRQVEIQTAYVAQQQLDGYSAFVHHAVRRKKIFDRRVLKKEGKEVVFRKGDLVQVYRSDLDYTFKTIKKIIPKWSRPYRVVERNVNSYTLQTTDGQLIEGKQFAARRLREFKPRAGTKLALEQQEVVRRREKSEVGT</sequence>
<evidence type="ECO:0000313" key="6">
    <source>
        <dbReference type="EMBL" id="GAW06547.1"/>
    </source>
</evidence>
<feature type="region of interest" description="Disordered" evidence="4">
    <location>
        <begin position="141"/>
        <end position="196"/>
    </location>
</feature>
<protein>
    <submittedName>
        <fullName evidence="6">Protease</fullName>
    </submittedName>
</protein>
<dbReference type="InterPro" id="IPR036397">
    <property type="entry name" value="RNaseH_sf"/>
</dbReference>
<dbReference type="GO" id="GO:0015074">
    <property type="term" value="P:DNA integration"/>
    <property type="evidence" value="ECO:0007669"/>
    <property type="project" value="InterPro"/>
</dbReference>
<dbReference type="Pfam" id="PF00665">
    <property type="entry name" value="rve"/>
    <property type="match status" value="1"/>
</dbReference>
<dbReference type="Proteomes" id="UP000188533">
    <property type="component" value="Unassembled WGS sequence"/>
</dbReference>
<dbReference type="SUPFAM" id="SSF53098">
    <property type="entry name" value="Ribonuclease H-like"/>
    <property type="match status" value="1"/>
</dbReference>
<keyword evidence="1" id="KW-0694">RNA-binding</keyword>
<feature type="coiled-coil region" evidence="3">
    <location>
        <begin position="213"/>
        <end position="240"/>
    </location>
</feature>
<evidence type="ECO:0000259" key="5">
    <source>
        <dbReference type="PROSITE" id="PS50994"/>
    </source>
</evidence>
<dbReference type="Gene3D" id="3.10.10.10">
    <property type="entry name" value="HIV Type 1 Reverse Transcriptase, subunit A, domain 1"/>
    <property type="match status" value="1"/>
</dbReference>
<organism evidence="6 7">
    <name type="scientific">Lentinula edodes</name>
    <name type="common">Shiitake mushroom</name>
    <name type="synonym">Lentinus edodes</name>
    <dbReference type="NCBI Taxonomy" id="5353"/>
    <lineage>
        <taxon>Eukaryota</taxon>
        <taxon>Fungi</taxon>
        <taxon>Dikarya</taxon>
        <taxon>Basidiomycota</taxon>
        <taxon>Agaricomycotina</taxon>
        <taxon>Agaricomycetes</taxon>
        <taxon>Agaricomycetidae</taxon>
        <taxon>Agaricales</taxon>
        <taxon>Marasmiineae</taxon>
        <taxon>Omphalotaceae</taxon>
        <taxon>Lentinula</taxon>
    </lineage>
</organism>
<dbReference type="Pfam" id="PF00078">
    <property type="entry name" value="RVT_1"/>
    <property type="match status" value="1"/>
</dbReference>
<keyword evidence="3" id="KW-0175">Coiled coil</keyword>
<keyword evidence="6" id="KW-0645">Protease</keyword>
<feature type="compositionally biased region" description="Acidic residues" evidence="4">
    <location>
        <begin position="187"/>
        <end position="196"/>
    </location>
</feature>
<dbReference type="InterPro" id="IPR012337">
    <property type="entry name" value="RNaseH-like_sf"/>
</dbReference>
<dbReference type="EMBL" id="BDGU01000326">
    <property type="protein sequence ID" value="GAW06547.1"/>
    <property type="molecule type" value="Genomic_DNA"/>
</dbReference>
<dbReference type="CDD" id="cd01647">
    <property type="entry name" value="RT_LTR"/>
    <property type="match status" value="1"/>
</dbReference>
<dbReference type="GO" id="GO:0003723">
    <property type="term" value="F:RNA binding"/>
    <property type="evidence" value="ECO:0007669"/>
    <property type="project" value="UniProtKB-KW"/>
</dbReference>
<feature type="compositionally biased region" description="Basic and acidic residues" evidence="4">
    <location>
        <begin position="161"/>
        <end position="176"/>
    </location>
</feature>
<name>A0A1Q3EH48_LENED</name>
<keyword evidence="7" id="KW-1185">Reference proteome</keyword>
<feature type="domain" description="Integrase catalytic" evidence="5">
    <location>
        <begin position="1169"/>
        <end position="1343"/>
    </location>
</feature>
<comment type="caution">
    <text evidence="6">The sequence shown here is derived from an EMBL/GenBank/DDBJ whole genome shotgun (WGS) entry which is preliminary data.</text>
</comment>
<evidence type="ECO:0000256" key="2">
    <source>
        <dbReference type="ARBA" id="ARBA00023268"/>
    </source>
</evidence>
<dbReference type="PROSITE" id="PS50994">
    <property type="entry name" value="INTEGRASE"/>
    <property type="match status" value="1"/>
</dbReference>
<dbReference type="PANTHER" id="PTHR37984:SF5">
    <property type="entry name" value="PROTEIN NYNRIN-LIKE"/>
    <property type="match status" value="1"/>
</dbReference>
<gene>
    <name evidence="6" type="ORF">LENED_008481</name>
</gene>
<dbReference type="InterPro" id="IPR000477">
    <property type="entry name" value="RT_dom"/>
</dbReference>
<evidence type="ECO:0000313" key="7">
    <source>
        <dbReference type="Proteomes" id="UP000188533"/>
    </source>
</evidence>
<dbReference type="GO" id="GO:0008233">
    <property type="term" value="F:peptidase activity"/>
    <property type="evidence" value="ECO:0007669"/>
    <property type="project" value="UniProtKB-KW"/>
</dbReference>
<dbReference type="InterPro" id="IPR041588">
    <property type="entry name" value="Integrase_H2C2"/>
</dbReference>
<dbReference type="SUPFAM" id="SSF56672">
    <property type="entry name" value="DNA/RNA polymerases"/>
    <property type="match status" value="1"/>
</dbReference>
<evidence type="ECO:0000256" key="4">
    <source>
        <dbReference type="SAM" id="MobiDB-lite"/>
    </source>
</evidence>
<evidence type="ECO:0000256" key="1">
    <source>
        <dbReference type="ARBA" id="ARBA00022884"/>
    </source>
</evidence>
<dbReference type="CDD" id="cd09274">
    <property type="entry name" value="RNase_HI_RT_Ty3"/>
    <property type="match status" value="1"/>
</dbReference>
<feature type="compositionally biased region" description="Polar residues" evidence="4">
    <location>
        <begin position="317"/>
        <end position="330"/>
    </location>
</feature>
<dbReference type="Pfam" id="PF17919">
    <property type="entry name" value="RT_RNaseH_2"/>
    <property type="match status" value="1"/>
</dbReference>